<organism evidence="2 3">
    <name type="scientific">Anoxybacter fermentans</name>
    <dbReference type="NCBI Taxonomy" id="1323375"/>
    <lineage>
        <taxon>Bacteria</taxon>
        <taxon>Bacillati</taxon>
        <taxon>Bacillota</taxon>
        <taxon>Clostridia</taxon>
        <taxon>Halanaerobiales</taxon>
        <taxon>Anoxybacter</taxon>
    </lineage>
</organism>
<dbReference type="RefSeq" id="WP_127015851.1">
    <property type="nucleotide sequence ID" value="NZ_CP016379.1"/>
</dbReference>
<dbReference type="EMBL" id="CP016379">
    <property type="protein sequence ID" value="AZR72522.1"/>
    <property type="molecule type" value="Genomic_DNA"/>
</dbReference>
<feature type="compositionally biased region" description="Low complexity" evidence="1">
    <location>
        <begin position="49"/>
        <end position="80"/>
    </location>
</feature>
<feature type="region of interest" description="Disordered" evidence="1">
    <location>
        <begin position="206"/>
        <end position="248"/>
    </location>
</feature>
<dbReference type="KEGG" id="aft:BBF96_03470"/>
<evidence type="ECO:0000313" key="2">
    <source>
        <dbReference type="EMBL" id="AZR72522.1"/>
    </source>
</evidence>
<feature type="region of interest" description="Disordered" evidence="1">
    <location>
        <begin position="20"/>
        <end position="81"/>
    </location>
</feature>
<feature type="compositionally biased region" description="Polar residues" evidence="1">
    <location>
        <begin position="38"/>
        <end position="48"/>
    </location>
</feature>
<feature type="compositionally biased region" description="Low complexity" evidence="1">
    <location>
        <begin position="129"/>
        <end position="138"/>
    </location>
</feature>
<feature type="compositionally biased region" description="Basic and acidic residues" evidence="1">
    <location>
        <begin position="229"/>
        <end position="248"/>
    </location>
</feature>
<dbReference type="Proteomes" id="UP000267250">
    <property type="component" value="Chromosome"/>
</dbReference>
<dbReference type="AlphaFoldDB" id="A0A3S9SW91"/>
<name>A0A3S9SW91_9FIRM</name>
<sequence length="248" mass="27461">MGKLLNSLGFMVPGIYFYPDTGANQGGGGEGEQKPGGSDQSNTGQNNAGDQGNLSGQSGQNSGQNQNEQSGQEHNNNQSSKEQNYVTIEQLNQTFNNFISKITDLMKPGKTEEENEEENNDENEDEQNSNEPENNQPEVDPEKIREDTVKEIKRQLKIAKAAKKKAVELNWPAEAITEIEDYIPTSNEREAVAYIETVHKIANQIATARFQGQEPGNSGNDGNNGGGNDKPDPREEGRRDWERRHKKS</sequence>
<keyword evidence="3" id="KW-1185">Reference proteome</keyword>
<gene>
    <name evidence="2" type="ORF">BBF96_03470</name>
</gene>
<accession>A0A3S9SW91</accession>
<evidence type="ECO:0000313" key="3">
    <source>
        <dbReference type="Proteomes" id="UP000267250"/>
    </source>
</evidence>
<protein>
    <submittedName>
        <fullName evidence="2">Uncharacterized protein</fullName>
    </submittedName>
</protein>
<evidence type="ECO:0000256" key="1">
    <source>
        <dbReference type="SAM" id="MobiDB-lite"/>
    </source>
</evidence>
<feature type="compositionally biased region" description="Acidic residues" evidence="1">
    <location>
        <begin position="113"/>
        <end position="128"/>
    </location>
</feature>
<feature type="region of interest" description="Disordered" evidence="1">
    <location>
        <begin position="108"/>
        <end position="148"/>
    </location>
</feature>
<reference evidence="2 3" key="1">
    <citation type="submission" date="2016-07" db="EMBL/GenBank/DDBJ databases">
        <title>Genome and transcriptome analysis of iron-reducing fermentative bacteria Anoxybacter fermentans.</title>
        <authorList>
            <person name="Zeng X."/>
            <person name="Shao Z."/>
        </authorList>
    </citation>
    <scope>NUCLEOTIDE SEQUENCE [LARGE SCALE GENOMIC DNA]</scope>
    <source>
        <strain evidence="2 3">DY22613</strain>
    </source>
</reference>
<proteinExistence type="predicted"/>